<organism evidence="1 2">
    <name type="scientific">Calocera cornea HHB12733</name>
    <dbReference type="NCBI Taxonomy" id="1353952"/>
    <lineage>
        <taxon>Eukaryota</taxon>
        <taxon>Fungi</taxon>
        <taxon>Dikarya</taxon>
        <taxon>Basidiomycota</taxon>
        <taxon>Agaricomycotina</taxon>
        <taxon>Dacrymycetes</taxon>
        <taxon>Dacrymycetales</taxon>
        <taxon>Dacrymycetaceae</taxon>
        <taxon>Calocera</taxon>
    </lineage>
</organism>
<gene>
    <name evidence="1" type="ORF">CALCODRAFT_559230</name>
</gene>
<proteinExistence type="predicted"/>
<dbReference type="InParanoid" id="A0A165C2D7"/>
<dbReference type="OrthoDB" id="2973896at2759"/>
<dbReference type="Proteomes" id="UP000076842">
    <property type="component" value="Unassembled WGS sequence"/>
</dbReference>
<sequence length="174" mass="20527">MISTGSTVRRLSGALFHRATRLEDLRVFLDRTSYPGLELRGSQEVFEVSTSLCQTIASIRSPDLRLLHLGFRMEISLDLIIRLLSSLKRLEICRFDRIDVPSPFPNDRRRTRRRMRRFYPEPADYRIDEKQLTEYETATDLAMWPTSARMVELPRLRVFKADTFFSDFGEWHLP</sequence>
<protein>
    <submittedName>
        <fullName evidence="1">Uncharacterized protein</fullName>
    </submittedName>
</protein>
<reference evidence="1 2" key="1">
    <citation type="journal article" date="2016" name="Mol. Biol. Evol.">
        <title>Comparative Genomics of Early-Diverging Mushroom-Forming Fungi Provides Insights into the Origins of Lignocellulose Decay Capabilities.</title>
        <authorList>
            <person name="Nagy L.G."/>
            <person name="Riley R."/>
            <person name="Tritt A."/>
            <person name="Adam C."/>
            <person name="Daum C."/>
            <person name="Floudas D."/>
            <person name="Sun H."/>
            <person name="Yadav J.S."/>
            <person name="Pangilinan J."/>
            <person name="Larsson K.H."/>
            <person name="Matsuura K."/>
            <person name="Barry K."/>
            <person name="Labutti K."/>
            <person name="Kuo R."/>
            <person name="Ohm R.A."/>
            <person name="Bhattacharya S.S."/>
            <person name="Shirouzu T."/>
            <person name="Yoshinaga Y."/>
            <person name="Martin F.M."/>
            <person name="Grigoriev I.V."/>
            <person name="Hibbett D.S."/>
        </authorList>
    </citation>
    <scope>NUCLEOTIDE SEQUENCE [LARGE SCALE GENOMIC DNA]</scope>
    <source>
        <strain evidence="1 2">HHB12733</strain>
    </source>
</reference>
<dbReference type="AlphaFoldDB" id="A0A165C2D7"/>
<name>A0A165C2D7_9BASI</name>
<dbReference type="EMBL" id="KV424223">
    <property type="protein sequence ID" value="KZT50145.1"/>
    <property type="molecule type" value="Genomic_DNA"/>
</dbReference>
<accession>A0A165C2D7</accession>
<evidence type="ECO:0000313" key="2">
    <source>
        <dbReference type="Proteomes" id="UP000076842"/>
    </source>
</evidence>
<evidence type="ECO:0000313" key="1">
    <source>
        <dbReference type="EMBL" id="KZT50145.1"/>
    </source>
</evidence>
<keyword evidence="2" id="KW-1185">Reference proteome</keyword>
<feature type="non-terminal residue" evidence="1">
    <location>
        <position position="174"/>
    </location>
</feature>